<protein>
    <submittedName>
        <fullName evidence="1">GIY-YIG nuclease family protein</fullName>
    </submittedName>
</protein>
<evidence type="ECO:0000313" key="1">
    <source>
        <dbReference type="EMBL" id="MFC4357978.1"/>
    </source>
</evidence>
<reference evidence="1 2" key="1">
    <citation type="journal article" date="2019" name="Int. J. Syst. Evol. Microbiol.">
        <title>The Global Catalogue of Microorganisms (GCM) 10K type strain sequencing project: providing services to taxonomists for standard genome sequencing and annotation.</title>
        <authorList>
            <consortium name="The Broad Institute Genomics Platform"/>
            <consortium name="The Broad Institute Genome Sequencing Center for Infectious Disease"/>
            <person name="Wu L."/>
            <person name="Ma J."/>
        </authorList>
    </citation>
    <scope>NUCLEOTIDE SEQUENCE [LARGE SCALE GENOMIC DNA]</scope>
    <source>
        <strain evidence="1 2">CGMCC 1.12553</strain>
    </source>
</reference>
<proteinExistence type="predicted"/>
<dbReference type="AlphaFoldDB" id="A0ABD5PBC5"/>
<sequence>MRYVPAHSFVYAIGYRIQAVNQTDSLSYNIKIGHSQNPEQRRSQLQTGNPNRLSLFASQCTALPEAAETELKSYYRELGYRRRGEWFCLPKSDFDSLMQEVDDAVIRVANREGIGHQIQTRIDSDREFGRYWSEESPSE</sequence>
<gene>
    <name evidence="1" type="ORF">ACFO0N_08465</name>
</gene>
<name>A0ABD5PBC5_9EURY</name>
<dbReference type="Proteomes" id="UP001595921">
    <property type="component" value="Unassembled WGS sequence"/>
</dbReference>
<organism evidence="1 2">
    <name type="scientific">Halobium salinum</name>
    <dbReference type="NCBI Taxonomy" id="1364940"/>
    <lineage>
        <taxon>Archaea</taxon>
        <taxon>Methanobacteriati</taxon>
        <taxon>Methanobacteriota</taxon>
        <taxon>Stenosarchaea group</taxon>
        <taxon>Halobacteria</taxon>
        <taxon>Halobacteriales</taxon>
        <taxon>Haloferacaceae</taxon>
        <taxon>Halobium</taxon>
    </lineage>
</organism>
<comment type="caution">
    <text evidence="1">The sequence shown here is derived from an EMBL/GenBank/DDBJ whole genome shotgun (WGS) entry which is preliminary data.</text>
</comment>
<dbReference type="EMBL" id="JBHSDS010000006">
    <property type="protein sequence ID" value="MFC4357978.1"/>
    <property type="molecule type" value="Genomic_DNA"/>
</dbReference>
<evidence type="ECO:0000313" key="2">
    <source>
        <dbReference type="Proteomes" id="UP001595921"/>
    </source>
</evidence>
<accession>A0ABD5PBC5</accession>
<keyword evidence="2" id="KW-1185">Reference proteome</keyword>
<dbReference type="Pfam" id="PF13455">
    <property type="entry name" value="MUG113"/>
    <property type="match status" value="1"/>
</dbReference>
<dbReference type="RefSeq" id="WP_390203430.1">
    <property type="nucleotide sequence ID" value="NZ_JAODIW010000008.1"/>
</dbReference>